<dbReference type="PANTHER" id="PTHR22753">
    <property type="entry name" value="TRANSMEMBRANE PROTEIN 68"/>
    <property type="match status" value="1"/>
</dbReference>
<dbReference type="GO" id="GO:0016020">
    <property type="term" value="C:membrane"/>
    <property type="evidence" value="ECO:0007669"/>
    <property type="project" value="TreeGrafter"/>
</dbReference>
<evidence type="ECO:0000256" key="3">
    <source>
        <dbReference type="ARBA" id="ARBA00023315"/>
    </source>
</evidence>
<dbReference type="Pfam" id="PF12146">
    <property type="entry name" value="Hydrolase_4"/>
    <property type="match status" value="1"/>
</dbReference>
<dbReference type="InterPro" id="IPR007130">
    <property type="entry name" value="DAGAT"/>
</dbReference>
<accession>S8D2S3</accession>
<gene>
    <name evidence="6" type="ORF">M569_00724</name>
</gene>
<comment type="caution">
    <text evidence="6">The sequence shown here is derived from an EMBL/GenBank/DDBJ whole genome shotgun (WGS) entry which is preliminary data.</text>
</comment>
<dbReference type="SUPFAM" id="SSF53474">
    <property type="entry name" value="alpha/beta-Hydrolases"/>
    <property type="match status" value="1"/>
</dbReference>
<dbReference type="Gene3D" id="3.40.50.1820">
    <property type="entry name" value="alpha/beta hydrolase"/>
    <property type="match status" value="1"/>
</dbReference>
<name>S8D2S3_9LAMI</name>
<dbReference type="Proteomes" id="UP000015453">
    <property type="component" value="Unassembled WGS sequence"/>
</dbReference>
<evidence type="ECO:0000256" key="2">
    <source>
        <dbReference type="ARBA" id="ARBA00022679"/>
    </source>
</evidence>
<evidence type="ECO:0000256" key="1">
    <source>
        <dbReference type="ARBA" id="ARBA00005420"/>
    </source>
</evidence>
<dbReference type="OrthoDB" id="44277at2759"/>
<keyword evidence="7" id="KW-1185">Reference proteome</keyword>
<evidence type="ECO:0000256" key="4">
    <source>
        <dbReference type="SAM" id="MobiDB-lite"/>
    </source>
</evidence>
<feature type="domain" description="Serine aminopeptidase S33" evidence="5">
    <location>
        <begin position="189"/>
        <end position="379"/>
    </location>
</feature>
<dbReference type="AlphaFoldDB" id="S8D2S3"/>
<organism evidence="6 7">
    <name type="scientific">Genlisea aurea</name>
    <dbReference type="NCBI Taxonomy" id="192259"/>
    <lineage>
        <taxon>Eukaryota</taxon>
        <taxon>Viridiplantae</taxon>
        <taxon>Streptophyta</taxon>
        <taxon>Embryophyta</taxon>
        <taxon>Tracheophyta</taxon>
        <taxon>Spermatophyta</taxon>
        <taxon>Magnoliopsida</taxon>
        <taxon>eudicotyledons</taxon>
        <taxon>Gunneridae</taxon>
        <taxon>Pentapetalae</taxon>
        <taxon>asterids</taxon>
        <taxon>lamiids</taxon>
        <taxon>Lamiales</taxon>
        <taxon>Lentibulariaceae</taxon>
        <taxon>Genlisea</taxon>
    </lineage>
</organism>
<dbReference type="PANTHER" id="PTHR22753:SF14">
    <property type="entry name" value="MONOACYLGLYCEROL_DIACYLGLYCEROL O-ACYLTRANSFERASE"/>
    <property type="match status" value="1"/>
</dbReference>
<dbReference type="Pfam" id="PF03982">
    <property type="entry name" value="DAGAT"/>
    <property type="match status" value="1"/>
</dbReference>
<sequence length="709" mass="79802">MASIVTTFGSSPPCLAPKFKRRVYSSLTNSTSTSDSDFREVIGGVSSPAKDEERTGTQTLNGRRPLTAQVKNRKKKKEDEFRRECLEPLWDDGYGHENVKDYFKIADDMIRNDDGGPVRWLTPISCGPHLKDSPLLLFLPGSLDGLGIGLILHHKSLGRVFDVWCMHIPVQDRTPFEELVIWVEKTVRSEHDSQPNKPIYLVGDSFGGCLALSIAARNPDIDLVLILANPATSFSRSQLQPVFPLVKVAPDELHVALPYLLSFIMGNPLKMAAVGIKSTVPPSQYYEKIANSLTSLIPYLSSMVDIMPKRTLVWKLKLLETASAYANSRLHAVAAEVLILASGKDSMLPSVDEAWRLFRSLRNCNLRVFKDNGHTLLLEDGVSLLTVIKSTYAYRRSRRHDYVRDFLPFSMSEFKQATAFNGWYQRLAAPVMFSTMKDGTITRGLGGIPEEGPVLVVGYHMLMGLELVPLMEGFLREKKIVLRGLGHPSLFSDFMVTSEKEFSYLNVGLYGAVPVTPNNLFKLLEAKSHVLLYPGGIREALHRKGEEYKLSWPDDPQFVRMAARFGAKIVPFGVIGEDDLVNVVVDSDDVMNIPILGEQLKRYNDERKIESRAAGMRDEVSEPPGHVPLAVPKIPGRVYFLFGNAIETRERKGLLEDKEKAREVYVEIQSEVRRNLMWLMRKRKSDPYRNIIDRALYQSSVDEIPTFDL</sequence>
<dbReference type="EMBL" id="AUSU01000211">
    <property type="protein sequence ID" value="EPS74024.1"/>
    <property type="molecule type" value="Genomic_DNA"/>
</dbReference>
<dbReference type="InterPro" id="IPR029058">
    <property type="entry name" value="AB_hydrolase_fold"/>
</dbReference>
<dbReference type="GO" id="GO:0004144">
    <property type="term" value="F:diacylglycerol O-acyltransferase activity"/>
    <property type="evidence" value="ECO:0007669"/>
    <property type="project" value="UniProtKB-ARBA"/>
</dbReference>
<dbReference type="GO" id="GO:0019432">
    <property type="term" value="P:triglyceride biosynthetic process"/>
    <property type="evidence" value="ECO:0007669"/>
    <property type="project" value="UniProtKB-ARBA"/>
</dbReference>
<reference evidence="6 7" key="1">
    <citation type="journal article" date="2013" name="BMC Genomics">
        <title>The miniature genome of a carnivorous plant Genlisea aurea contains a low number of genes and short non-coding sequences.</title>
        <authorList>
            <person name="Leushkin E.V."/>
            <person name="Sutormin R.A."/>
            <person name="Nabieva E.R."/>
            <person name="Penin A.A."/>
            <person name="Kondrashov A.S."/>
            <person name="Logacheva M.D."/>
        </authorList>
    </citation>
    <scope>NUCLEOTIDE SEQUENCE [LARGE SCALE GENOMIC DNA]</scope>
</reference>
<dbReference type="InterPro" id="IPR022742">
    <property type="entry name" value="Hydrolase_4"/>
</dbReference>
<feature type="region of interest" description="Disordered" evidence="4">
    <location>
        <begin position="28"/>
        <end position="77"/>
    </location>
</feature>
<keyword evidence="3" id="KW-0012">Acyltransferase</keyword>
<keyword evidence="2" id="KW-0808">Transferase</keyword>
<evidence type="ECO:0000313" key="7">
    <source>
        <dbReference type="Proteomes" id="UP000015453"/>
    </source>
</evidence>
<evidence type="ECO:0000313" key="6">
    <source>
        <dbReference type="EMBL" id="EPS74024.1"/>
    </source>
</evidence>
<comment type="similarity">
    <text evidence="1">Belongs to the diacylglycerol acyltransferase family.</text>
</comment>
<evidence type="ECO:0000259" key="5">
    <source>
        <dbReference type="Pfam" id="PF12146"/>
    </source>
</evidence>
<proteinExistence type="inferred from homology"/>
<protein>
    <recommendedName>
        <fullName evidence="5">Serine aminopeptidase S33 domain-containing protein</fullName>
    </recommendedName>
</protein>